<keyword evidence="6" id="KW-1133">Transmembrane helix</keyword>
<evidence type="ECO:0000256" key="5">
    <source>
        <dbReference type="ARBA" id="ARBA00022827"/>
    </source>
</evidence>
<keyword evidence="5" id="KW-0274">FAD</keyword>
<dbReference type="Proteomes" id="UP000055045">
    <property type="component" value="Unassembled WGS sequence"/>
</dbReference>
<dbReference type="PRINTS" id="PR00420">
    <property type="entry name" value="RNGMNOXGNASE"/>
</dbReference>
<dbReference type="EMBL" id="LLXE01000002">
    <property type="protein sequence ID" value="KUM66865.1"/>
    <property type="molecule type" value="Genomic_DNA"/>
</dbReference>
<dbReference type="InterPro" id="IPR002938">
    <property type="entry name" value="FAD-bd"/>
</dbReference>
<evidence type="ECO:0000256" key="1">
    <source>
        <dbReference type="ARBA" id="ARBA00004370"/>
    </source>
</evidence>
<name>A0A117NT15_PENFR</name>
<keyword evidence="11" id="KW-1185">Reference proteome</keyword>
<evidence type="ECO:0000256" key="2">
    <source>
        <dbReference type="ARBA" id="ARBA00007992"/>
    </source>
</evidence>
<gene>
    <name evidence="10" type="ORF">ACN42_g182</name>
</gene>
<sequence length="484" mass="53925">MSSFDEDASQFKVLIAGGSLVGLGLALAFERAGIEYELFEKGEFATQLGASIGIHPHTIRILEQLGVWKDIEKQVVPLQHRNHYDGNGRCFEESHVLVDIHEILQRPIIFMERCKAVEVLHSHVKDRSKLHARTAVVGYEETLQGVIVTTEDGEQHQGHILIGADGIHSNVRKLMADKISVADQALAKEINEAFTSEYNCIFAISQNDPEKQFLPDAMVHNVYYDNYSAVAAAGVHGLVFWFLFVKDSKLSRTPNCPRFTDDEAEATIQRYGRALVGPGYTLKDLWDARVKGTMVPLEEGVIKQWSHSRVVLMGDSVHKSTVNPGLGGNLAYEGIARLTNGLVPLLKENPMPSPEQLTEVFNKYITGQKPRAETVVDLSGQITRYEAQDTWILKFAARHIVPWVSDKLKAKLYASFSRGGPYLEYLPLPAMDADLAKPVQKPTRGISPKLITVMITGGTAALLWHMHNQKRLLSTFSAFMRQGK</sequence>
<dbReference type="SUPFAM" id="SSF51905">
    <property type="entry name" value="FAD/NAD(P)-binding domain"/>
    <property type="match status" value="1"/>
</dbReference>
<protein>
    <recommendedName>
        <fullName evidence="9">FAD-binding domain-containing protein</fullName>
    </recommendedName>
</protein>
<proteinExistence type="inferred from homology"/>
<evidence type="ECO:0000256" key="4">
    <source>
        <dbReference type="ARBA" id="ARBA00022692"/>
    </source>
</evidence>
<evidence type="ECO:0000313" key="11">
    <source>
        <dbReference type="Proteomes" id="UP000055045"/>
    </source>
</evidence>
<dbReference type="InterPro" id="IPR050562">
    <property type="entry name" value="FAD_mOase_fung"/>
</dbReference>
<dbReference type="AlphaFoldDB" id="A0A117NT15"/>
<dbReference type="GO" id="GO:0071949">
    <property type="term" value="F:FAD binding"/>
    <property type="evidence" value="ECO:0007669"/>
    <property type="project" value="InterPro"/>
</dbReference>
<evidence type="ECO:0000256" key="6">
    <source>
        <dbReference type="ARBA" id="ARBA00022989"/>
    </source>
</evidence>
<dbReference type="Pfam" id="PF01494">
    <property type="entry name" value="FAD_binding_3"/>
    <property type="match status" value="1"/>
</dbReference>
<comment type="subcellular location">
    <subcellularLocation>
        <location evidence="1">Membrane</location>
    </subcellularLocation>
</comment>
<evidence type="ECO:0000259" key="9">
    <source>
        <dbReference type="Pfam" id="PF01494"/>
    </source>
</evidence>
<keyword evidence="7" id="KW-0560">Oxidoreductase</keyword>
<dbReference type="STRING" id="48697.A0A117NT15"/>
<keyword evidence="3" id="KW-0285">Flavoprotein</keyword>
<reference evidence="10 11" key="1">
    <citation type="submission" date="2015-10" db="EMBL/GenBank/DDBJ databases">
        <title>Genome sequencing of Penicillium freii.</title>
        <authorList>
            <person name="Nguyen H.D."/>
            <person name="Visagie C.M."/>
            <person name="Seifert K.A."/>
        </authorList>
    </citation>
    <scope>NUCLEOTIDE SEQUENCE [LARGE SCALE GENOMIC DNA]</scope>
    <source>
        <strain evidence="10 11">DAOM 242723</strain>
    </source>
</reference>
<dbReference type="GO" id="GO:0004497">
    <property type="term" value="F:monooxygenase activity"/>
    <property type="evidence" value="ECO:0007669"/>
    <property type="project" value="InterPro"/>
</dbReference>
<keyword evidence="8" id="KW-0472">Membrane</keyword>
<dbReference type="InterPro" id="IPR036188">
    <property type="entry name" value="FAD/NAD-bd_sf"/>
</dbReference>
<evidence type="ECO:0000313" key="10">
    <source>
        <dbReference type="EMBL" id="KUM66865.1"/>
    </source>
</evidence>
<dbReference type="PANTHER" id="PTHR47356">
    <property type="entry name" value="FAD-DEPENDENT MONOOXYGENASE ASQG-RELATED"/>
    <property type="match status" value="1"/>
</dbReference>
<comment type="similarity">
    <text evidence="2">Belongs to the paxM FAD-dependent monooxygenase family.</text>
</comment>
<accession>A0A117NT15</accession>
<keyword evidence="4" id="KW-0812">Transmembrane</keyword>
<evidence type="ECO:0000256" key="7">
    <source>
        <dbReference type="ARBA" id="ARBA00023002"/>
    </source>
</evidence>
<feature type="domain" description="FAD-binding" evidence="9">
    <location>
        <begin position="11"/>
        <end position="349"/>
    </location>
</feature>
<dbReference type="Gene3D" id="3.50.50.60">
    <property type="entry name" value="FAD/NAD(P)-binding domain"/>
    <property type="match status" value="1"/>
</dbReference>
<dbReference type="GO" id="GO:0016020">
    <property type="term" value="C:membrane"/>
    <property type="evidence" value="ECO:0007669"/>
    <property type="project" value="UniProtKB-SubCell"/>
</dbReference>
<evidence type="ECO:0000256" key="8">
    <source>
        <dbReference type="ARBA" id="ARBA00023136"/>
    </source>
</evidence>
<organism evidence="10 11">
    <name type="scientific">Penicillium freii</name>
    <dbReference type="NCBI Taxonomy" id="48697"/>
    <lineage>
        <taxon>Eukaryota</taxon>
        <taxon>Fungi</taxon>
        <taxon>Dikarya</taxon>
        <taxon>Ascomycota</taxon>
        <taxon>Pezizomycotina</taxon>
        <taxon>Eurotiomycetes</taxon>
        <taxon>Eurotiomycetidae</taxon>
        <taxon>Eurotiales</taxon>
        <taxon>Aspergillaceae</taxon>
        <taxon>Penicillium</taxon>
    </lineage>
</organism>
<comment type="caution">
    <text evidence="10">The sequence shown here is derived from an EMBL/GenBank/DDBJ whole genome shotgun (WGS) entry which is preliminary data.</text>
</comment>
<dbReference type="PANTHER" id="PTHR47356:SF2">
    <property type="entry name" value="FAD-BINDING DOMAIN-CONTAINING PROTEIN-RELATED"/>
    <property type="match status" value="1"/>
</dbReference>
<dbReference type="OrthoDB" id="2431938at2759"/>
<evidence type="ECO:0000256" key="3">
    <source>
        <dbReference type="ARBA" id="ARBA00022630"/>
    </source>
</evidence>